<evidence type="ECO:0008006" key="3">
    <source>
        <dbReference type="Google" id="ProtNLM"/>
    </source>
</evidence>
<keyword evidence="2" id="KW-1185">Reference proteome</keyword>
<dbReference type="STRING" id="1379270.GEMMAAP_10750"/>
<gene>
    <name evidence="1" type="ORF">GEMMAAP_10750</name>
</gene>
<sequence>MAYLRCTQCGSKALVAASQCPKCAHPFNLLDARGQRAKLKRCRSCGIMHRVDASCHWCGEVKSVFTWPTISANAMRSAAGVALMITAAAGVWQYAPHWRDLAATARVGGPVEITPSFATPAVSRVEPSLAQVQRAQTSAVMASDSAAGTVSSASGLQGMTDSITWTPAVARTWVNVRSDASRGGQVVGVIKPSSRAMLGTDRAGWRQVRSPDVSGWVDPRLFEADSLRTRGE</sequence>
<accession>A0A143BJG7</accession>
<evidence type="ECO:0000313" key="1">
    <source>
        <dbReference type="EMBL" id="AMW05168.1"/>
    </source>
</evidence>
<dbReference type="OrthoDB" id="9775440at2"/>
<dbReference type="Gene3D" id="2.30.30.40">
    <property type="entry name" value="SH3 Domains"/>
    <property type="match status" value="1"/>
</dbReference>
<dbReference type="eggNOG" id="COG3103">
    <property type="taxonomic scope" value="Bacteria"/>
</dbReference>
<dbReference type="Proteomes" id="UP000076404">
    <property type="component" value="Chromosome"/>
</dbReference>
<dbReference type="EMBL" id="CP011454">
    <property type="protein sequence ID" value="AMW05168.1"/>
    <property type="molecule type" value="Genomic_DNA"/>
</dbReference>
<evidence type="ECO:0000313" key="2">
    <source>
        <dbReference type="Proteomes" id="UP000076404"/>
    </source>
</evidence>
<proteinExistence type="predicted"/>
<reference evidence="1 2" key="1">
    <citation type="journal article" date="2014" name="Proc. Natl. Acad. Sci. U.S.A.">
        <title>Functional type 2 photosynthetic reaction centers found in the rare bacterial phylum Gemmatimonadetes.</title>
        <authorList>
            <person name="Zeng Y."/>
            <person name="Feng F."/>
            <person name="Medova H."/>
            <person name="Dean J."/>
            <person name="Koblizek M."/>
        </authorList>
    </citation>
    <scope>NUCLEOTIDE SEQUENCE [LARGE SCALE GENOMIC DNA]</scope>
    <source>
        <strain evidence="1 2">AP64</strain>
    </source>
</reference>
<organism evidence="1 2">
    <name type="scientific">Gemmatimonas phototrophica</name>
    <dbReference type="NCBI Taxonomy" id="1379270"/>
    <lineage>
        <taxon>Bacteria</taxon>
        <taxon>Pseudomonadati</taxon>
        <taxon>Gemmatimonadota</taxon>
        <taxon>Gemmatimonadia</taxon>
        <taxon>Gemmatimonadales</taxon>
        <taxon>Gemmatimonadaceae</taxon>
        <taxon>Gemmatimonas</taxon>
    </lineage>
</organism>
<protein>
    <recommendedName>
        <fullName evidence="3">SH3b domain-containing protein</fullName>
    </recommendedName>
</protein>
<dbReference type="AlphaFoldDB" id="A0A143BJG7"/>
<dbReference type="eggNOG" id="COG1198">
    <property type="taxonomic scope" value="Bacteria"/>
</dbReference>
<dbReference type="RefSeq" id="WP_026849749.1">
    <property type="nucleotide sequence ID" value="NZ_CP011454.1"/>
</dbReference>
<dbReference type="KEGG" id="gph:GEMMAAP_10750"/>
<reference evidence="1 2" key="2">
    <citation type="journal article" date="2016" name="Environ. Microbiol. Rep.">
        <title>Metagenomic evidence for the presence of phototrophic Gemmatimonadetes bacteria in diverse environments.</title>
        <authorList>
            <person name="Zeng Y."/>
            <person name="Baumbach J."/>
            <person name="Barbosa E.G."/>
            <person name="Azevedo V."/>
            <person name="Zhang C."/>
            <person name="Koblizek M."/>
        </authorList>
    </citation>
    <scope>NUCLEOTIDE SEQUENCE [LARGE SCALE GENOMIC DNA]</scope>
    <source>
        <strain evidence="1 2">AP64</strain>
    </source>
</reference>
<name>A0A143BJG7_9BACT</name>